<dbReference type="Pfam" id="PF09848">
    <property type="entry name" value="SLFN-g3_helicase"/>
    <property type="match status" value="1"/>
</dbReference>
<dbReference type="SUPFAM" id="SSF52540">
    <property type="entry name" value="P-loop containing nucleoside triphosphate hydrolases"/>
    <property type="match status" value="2"/>
</dbReference>
<evidence type="ECO:0000313" key="3">
    <source>
        <dbReference type="Proteomes" id="UP000007472"/>
    </source>
</evidence>
<sequence>MIVYTADKNKFRQDILNGKLISSIQSALKNNGIGYGSSEICSWNSSLSYMDRVIEDKDIPNNAGVAIEYVIPGNSKRLDFLISGYDQTNESNLVIIELKQWQKANVDPNKKDVITTYVGGGERQVAHPSYQAYSYGRLLYDFCEVVRNKPVNIKTCAFLHNYLLEEDDPIINPKYSDVIKSSPLYGSQDAQNLRNFIKDSIKKGDDVQIIHDIDSGKIRPSKSLQDSISSMLDGNEEFVLIDEQKVVFERAINLAEKCIEDGKKRTLIVQGGPGTGKSVVAIRLLAELIKKELNTRYITKTSATRNVYQSKLMGSNKDIGVINLFVSSETFHSKVKDFLDVAIVDESHRLVLRSGYYQNMGENQVQEIIRASKFSVFFIDENQIVHAKDVGTIEEIKASCQREKSDIYYDELPTQFRCNGSDGYLSWLDDILQIKKTANPLFEADYNYDFDVVDSPSELFEWVKQKNEGRNRSRLLAGYCWEWNSKSDYRVNDININDFSMQWNFKNTKTWAIDFDSINQIGCVHTSQGLEFDYVGVIIGDDLRFEDNVVKTDFKKRAKSDRSLYGLKTKAHEEIRNLTFGEASKKIDLIIRNTYRTLMTRGMKGCRVYCTNKNLAQYFKLRLGKYKATSQDVYETLKVAESKTSTYIIDE</sequence>
<evidence type="ECO:0000259" key="1">
    <source>
        <dbReference type="Pfam" id="PF09848"/>
    </source>
</evidence>
<feature type="domain" description="Schlafen group 3-like DNA/RNA helicase" evidence="1">
    <location>
        <begin position="264"/>
        <end position="611"/>
    </location>
</feature>
<reference evidence="2 3" key="1">
    <citation type="journal article" date="2011" name="J. Bacteriol.">
        <title>Genome sequence of Taylorella equigenitalis MCE9, the causative agent of contagious equine metritis.</title>
        <authorList>
            <person name="Hebert L."/>
            <person name="Moumen B."/>
            <person name="Duquesne F."/>
            <person name="Breuil M.F."/>
            <person name="Laugier C."/>
            <person name="Batto J.M."/>
            <person name="Renault P."/>
            <person name="Petry S."/>
        </authorList>
    </citation>
    <scope>NUCLEOTIDE SEQUENCE [LARGE SCALE GENOMIC DNA]</scope>
    <source>
        <strain evidence="2 3">MCE9</strain>
    </source>
</reference>
<dbReference type="Proteomes" id="UP000007472">
    <property type="component" value="Chromosome"/>
</dbReference>
<dbReference type="Gene3D" id="3.40.50.300">
    <property type="entry name" value="P-loop containing nucleotide triphosphate hydrolases"/>
    <property type="match status" value="1"/>
</dbReference>
<dbReference type="AlphaFoldDB" id="A0A654KIC2"/>
<protein>
    <submittedName>
        <fullName evidence="2">Putative ATP/GTP-binding protein</fullName>
    </submittedName>
</protein>
<accession>A0A654KIC2</accession>
<dbReference type="InterPro" id="IPR018647">
    <property type="entry name" value="SLFN_3-like_DNA/RNA_helicase"/>
</dbReference>
<evidence type="ECO:0000313" key="2">
    <source>
        <dbReference type="EMBL" id="ADU92207.1"/>
    </source>
</evidence>
<name>A0A654KIC2_TAYEM</name>
<organism evidence="2 3">
    <name type="scientific">Taylorella equigenitalis (strain MCE9)</name>
    <dbReference type="NCBI Taxonomy" id="937774"/>
    <lineage>
        <taxon>Bacteria</taxon>
        <taxon>Pseudomonadati</taxon>
        <taxon>Pseudomonadota</taxon>
        <taxon>Betaproteobacteria</taxon>
        <taxon>Burkholderiales</taxon>
        <taxon>Alcaligenaceae</taxon>
        <taxon>Taylorella</taxon>
    </lineage>
</organism>
<dbReference type="InterPro" id="IPR027417">
    <property type="entry name" value="P-loop_NTPase"/>
</dbReference>
<gene>
    <name evidence="2" type="ordered locus">TEQUI_1287</name>
</gene>
<proteinExistence type="predicted"/>
<dbReference type="KEGG" id="teq:TEQUI_1287"/>
<dbReference type="EMBL" id="CP002456">
    <property type="protein sequence ID" value="ADU92207.1"/>
    <property type="molecule type" value="Genomic_DNA"/>
</dbReference>